<dbReference type="SUPFAM" id="SSF53850">
    <property type="entry name" value="Periplasmic binding protein-like II"/>
    <property type="match status" value="1"/>
</dbReference>
<keyword evidence="2" id="KW-0813">Transport</keyword>
<feature type="domain" description="Solute-binding protein family 3/N-terminal" evidence="5">
    <location>
        <begin position="34"/>
        <end position="272"/>
    </location>
</feature>
<name>A0A9D1CPR2_9FIRM</name>
<dbReference type="PANTHER" id="PTHR30085">
    <property type="entry name" value="AMINO ACID ABC TRANSPORTER PERMEASE"/>
    <property type="match status" value="1"/>
</dbReference>
<keyword evidence="3 4" id="KW-0732">Signal</keyword>
<dbReference type="InterPro" id="IPR051455">
    <property type="entry name" value="Bact_solute-bind_prot3"/>
</dbReference>
<sequence>MKKLFALMLALCLLALPCLSLAEGELDAIRERGYLKVGVKSDVPGFGLLDPATNTYSGMEIDLARYVAAEIFGVDVADVGDYIQFFPVTAKTRGPELDNGNLDMDASTFTIKPERLELYEFSKPYYVDSVGLMVLKDSGIASFDDLLGDETIIGVAQGSTTRDALTAAAAEKGVEFGLDKFDEMVDYPTIKEALLAHQIDCFSVDKSILGGYLDDSVVILPDSFTEGAQPYGIAIKKGNTELLALVDEVVARLRADGTIDEIVASYPELAPVDWDVVDAHTAELWPES</sequence>
<gene>
    <name evidence="6" type="ORF">IAB73_01370</name>
</gene>
<protein>
    <submittedName>
        <fullName evidence="6">Transporter substrate-binding domain-containing protein</fullName>
    </submittedName>
</protein>
<evidence type="ECO:0000256" key="1">
    <source>
        <dbReference type="ARBA" id="ARBA00010333"/>
    </source>
</evidence>
<dbReference type="PANTHER" id="PTHR30085:SF6">
    <property type="entry name" value="ABC TRANSPORTER GLUTAMINE-BINDING PROTEIN GLNH"/>
    <property type="match status" value="1"/>
</dbReference>
<dbReference type="SMART" id="SM00062">
    <property type="entry name" value="PBPb"/>
    <property type="match status" value="1"/>
</dbReference>
<reference evidence="6" key="2">
    <citation type="journal article" date="2021" name="PeerJ">
        <title>Extensive microbial diversity within the chicken gut microbiome revealed by metagenomics and culture.</title>
        <authorList>
            <person name="Gilroy R."/>
            <person name="Ravi A."/>
            <person name="Getino M."/>
            <person name="Pursley I."/>
            <person name="Horton D.L."/>
            <person name="Alikhan N.F."/>
            <person name="Baker D."/>
            <person name="Gharbi K."/>
            <person name="Hall N."/>
            <person name="Watson M."/>
            <person name="Adriaenssens E.M."/>
            <person name="Foster-Nyarko E."/>
            <person name="Jarju S."/>
            <person name="Secka A."/>
            <person name="Antonio M."/>
            <person name="Oren A."/>
            <person name="Chaudhuri R.R."/>
            <person name="La Ragione R."/>
            <person name="Hildebrand F."/>
            <person name="Pallen M.J."/>
        </authorList>
    </citation>
    <scope>NUCLEOTIDE SEQUENCE</scope>
    <source>
        <strain evidence="6">ChiSxjej2B14-6234</strain>
    </source>
</reference>
<evidence type="ECO:0000313" key="6">
    <source>
        <dbReference type="EMBL" id="HIQ70850.1"/>
    </source>
</evidence>
<dbReference type="Pfam" id="PF00497">
    <property type="entry name" value="SBP_bac_3"/>
    <property type="match status" value="1"/>
</dbReference>
<evidence type="ECO:0000256" key="2">
    <source>
        <dbReference type="ARBA" id="ARBA00022448"/>
    </source>
</evidence>
<dbReference type="GO" id="GO:0005576">
    <property type="term" value="C:extracellular region"/>
    <property type="evidence" value="ECO:0007669"/>
    <property type="project" value="TreeGrafter"/>
</dbReference>
<reference evidence="6" key="1">
    <citation type="submission" date="2020-10" db="EMBL/GenBank/DDBJ databases">
        <authorList>
            <person name="Gilroy R."/>
        </authorList>
    </citation>
    <scope>NUCLEOTIDE SEQUENCE</scope>
    <source>
        <strain evidence="6">ChiSxjej2B14-6234</strain>
    </source>
</reference>
<dbReference type="AlphaFoldDB" id="A0A9D1CPR2"/>
<feature type="chain" id="PRO_5038810799" evidence="4">
    <location>
        <begin position="23"/>
        <end position="288"/>
    </location>
</feature>
<evidence type="ECO:0000313" key="7">
    <source>
        <dbReference type="Proteomes" id="UP000886887"/>
    </source>
</evidence>
<accession>A0A9D1CPR2</accession>
<dbReference type="GO" id="GO:0006865">
    <property type="term" value="P:amino acid transport"/>
    <property type="evidence" value="ECO:0007669"/>
    <property type="project" value="TreeGrafter"/>
</dbReference>
<comment type="similarity">
    <text evidence="1">Belongs to the bacterial solute-binding protein 3 family.</text>
</comment>
<evidence type="ECO:0000256" key="3">
    <source>
        <dbReference type="ARBA" id="ARBA00022729"/>
    </source>
</evidence>
<comment type="caution">
    <text evidence="6">The sequence shown here is derived from an EMBL/GenBank/DDBJ whole genome shotgun (WGS) entry which is preliminary data.</text>
</comment>
<evidence type="ECO:0000259" key="5">
    <source>
        <dbReference type="SMART" id="SM00062"/>
    </source>
</evidence>
<feature type="signal peptide" evidence="4">
    <location>
        <begin position="1"/>
        <end position="22"/>
    </location>
</feature>
<proteinExistence type="inferred from homology"/>
<dbReference type="GO" id="GO:0030288">
    <property type="term" value="C:outer membrane-bounded periplasmic space"/>
    <property type="evidence" value="ECO:0007669"/>
    <property type="project" value="TreeGrafter"/>
</dbReference>
<evidence type="ECO:0000256" key="4">
    <source>
        <dbReference type="SAM" id="SignalP"/>
    </source>
</evidence>
<dbReference type="Gene3D" id="3.40.190.10">
    <property type="entry name" value="Periplasmic binding protein-like II"/>
    <property type="match status" value="2"/>
</dbReference>
<organism evidence="6 7">
    <name type="scientific">Candidatus Onthenecus intestinigallinarum</name>
    <dbReference type="NCBI Taxonomy" id="2840875"/>
    <lineage>
        <taxon>Bacteria</taxon>
        <taxon>Bacillati</taxon>
        <taxon>Bacillota</taxon>
        <taxon>Clostridia</taxon>
        <taxon>Eubacteriales</taxon>
        <taxon>Candidatus Onthenecus</taxon>
    </lineage>
</organism>
<dbReference type="EMBL" id="DVFJ01000005">
    <property type="protein sequence ID" value="HIQ70850.1"/>
    <property type="molecule type" value="Genomic_DNA"/>
</dbReference>
<dbReference type="InterPro" id="IPR001638">
    <property type="entry name" value="Solute-binding_3/MltF_N"/>
</dbReference>
<dbReference type="Proteomes" id="UP000886887">
    <property type="component" value="Unassembled WGS sequence"/>
</dbReference>